<keyword evidence="2" id="KW-1185">Reference proteome</keyword>
<dbReference type="AlphaFoldDB" id="A0AA38IG53"/>
<sequence length="120" mass="13656">MAKTIHVFIFDQALWGSHTQGSIIENLDLKPSSRWRFVNYEAEVNAQGYADDVAILVKSKFLNVAKELTERALGLTEKWCRLNSLFVNPDNTSHAIFAIGVMWDLHSLEKHCGYTEKSDI</sequence>
<evidence type="ECO:0000313" key="1">
    <source>
        <dbReference type="EMBL" id="KAJ3654648.1"/>
    </source>
</evidence>
<organism evidence="1 2">
    <name type="scientific">Zophobas morio</name>
    <dbReference type="NCBI Taxonomy" id="2755281"/>
    <lineage>
        <taxon>Eukaryota</taxon>
        <taxon>Metazoa</taxon>
        <taxon>Ecdysozoa</taxon>
        <taxon>Arthropoda</taxon>
        <taxon>Hexapoda</taxon>
        <taxon>Insecta</taxon>
        <taxon>Pterygota</taxon>
        <taxon>Neoptera</taxon>
        <taxon>Endopterygota</taxon>
        <taxon>Coleoptera</taxon>
        <taxon>Polyphaga</taxon>
        <taxon>Cucujiformia</taxon>
        <taxon>Tenebrionidae</taxon>
        <taxon>Zophobas</taxon>
    </lineage>
</organism>
<comment type="caution">
    <text evidence="1">The sequence shown here is derived from an EMBL/GenBank/DDBJ whole genome shotgun (WGS) entry which is preliminary data.</text>
</comment>
<proteinExistence type="predicted"/>
<protein>
    <submittedName>
        <fullName evidence="1">Uncharacterized protein</fullName>
    </submittedName>
</protein>
<evidence type="ECO:0000313" key="2">
    <source>
        <dbReference type="Proteomes" id="UP001168821"/>
    </source>
</evidence>
<reference evidence="1" key="1">
    <citation type="journal article" date="2023" name="G3 (Bethesda)">
        <title>Whole genome assemblies of Zophobas morio and Tenebrio molitor.</title>
        <authorList>
            <person name="Kaur S."/>
            <person name="Stinson S.A."/>
            <person name="diCenzo G.C."/>
        </authorList>
    </citation>
    <scope>NUCLEOTIDE SEQUENCE</scope>
    <source>
        <strain evidence="1">QUZm001</strain>
    </source>
</reference>
<gene>
    <name evidence="1" type="ORF">Zmor_013822</name>
</gene>
<name>A0AA38IG53_9CUCU</name>
<dbReference type="EMBL" id="JALNTZ010000004">
    <property type="protein sequence ID" value="KAJ3654648.1"/>
    <property type="molecule type" value="Genomic_DNA"/>
</dbReference>
<dbReference type="Proteomes" id="UP001168821">
    <property type="component" value="Unassembled WGS sequence"/>
</dbReference>
<accession>A0AA38IG53</accession>